<evidence type="ECO:0000313" key="1">
    <source>
        <dbReference type="EMBL" id="RRH69401.1"/>
    </source>
</evidence>
<accession>A0A3P3D5G9</accession>
<dbReference type="RefSeq" id="WP_124966603.1">
    <property type="nucleotide sequence ID" value="NZ_RRAZ01000043.1"/>
</dbReference>
<reference evidence="1 2" key="1">
    <citation type="submission" date="2018-11" db="EMBL/GenBank/DDBJ databases">
        <title>Gemmobacter sp. nov., YIM 102744-1 draft genome.</title>
        <authorList>
            <person name="Li G."/>
            <person name="Jiang Y."/>
        </authorList>
    </citation>
    <scope>NUCLEOTIDE SEQUENCE [LARGE SCALE GENOMIC DNA]</scope>
    <source>
        <strain evidence="1 2">YIM 102744-1</strain>
    </source>
</reference>
<dbReference type="OrthoDB" id="9806367at2"/>
<organism evidence="1 2">
    <name type="scientific">Falsigemmobacter faecalis</name>
    <dbReference type="NCBI Taxonomy" id="2488730"/>
    <lineage>
        <taxon>Bacteria</taxon>
        <taxon>Pseudomonadati</taxon>
        <taxon>Pseudomonadota</taxon>
        <taxon>Alphaproteobacteria</taxon>
        <taxon>Rhodobacterales</taxon>
        <taxon>Paracoccaceae</taxon>
        <taxon>Falsigemmobacter</taxon>
    </lineage>
</organism>
<dbReference type="Proteomes" id="UP000282125">
    <property type="component" value="Unassembled WGS sequence"/>
</dbReference>
<proteinExistence type="predicted"/>
<comment type="caution">
    <text evidence="1">The sequence shown here is derived from an EMBL/GenBank/DDBJ whole genome shotgun (WGS) entry which is preliminary data.</text>
</comment>
<dbReference type="EMBL" id="RRAZ01000043">
    <property type="protein sequence ID" value="RRH69401.1"/>
    <property type="molecule type" value="Genomic_DNA"/>
</dbReference>
<name>A0A3P3D5G9_9RHOB</name>
<dbReference type="InterPro" id="IPR021335">
    <property type="entry name" value="DUF2948"/>
</dbReference>
<gene>
    <name evidence="1" type="ORF">EG244_18235</name>
</gene>
<protein>
    <submittedName>
        <fullName evidence="1">DUF2948 family protein</fullName>
    </submittedName>
</protein>
<evidence type="ECO:0000313" key="2">
    <source>
        <dbReference type="Proteomes" id="UP000282125"/>
    </source>
</evidence>
<keyword evidence="2" id="KW-1185">Reference proteome</keyword>
<sequence>MADARFEDGTEKPLRLRAQSDGDLPILAALLQDAVFTAADVKWQPKSRRFDLLLNRFRWEDADHAQRENRPFERVRCILTIRDVQKVASQGLKPGNADLILSLLTLGFTPTEDGAGFLDLTLAGDEALRLSVECLDLTLSDVTRPYRAPSGRAPAHKDL</sequence>
<dbReference type="Pfam" id="PF11164">
    <property type="entry name" value="DUF2948"/>
    <property type="match status" value="1"/>
</dbReference>
<dbReference type="AlphaFoldDB" id="A0A3P3D5G9"/>